<feature type="compositionally biased region" description="Acidic residues" evidence="1">
    <location>
        <begin position="226"/>
        <end position="235"/>
    </location>
</feature>
<accession>A0AAN5CKL2</accession>
<feature type="compositionally biased region" description="Acidic residues" evidence="1">
    <location>
        <begin position="265"/>
        <end position="275"/>
    </location>
</feature>
<reference evidence="3" key="1">
    <citation type="submission" date="2022-10" db="EMBL/GenBank/DDBJ databases">
        <title>Genome assembly of Pristionchus species.</title>
        <authorList>
            <person name="Yoshida K."/>
            <person name="Sommer R.J."/>
        </authorList>
    </citation>
    <scope>NUCLEOTIDE SEQUENCE [LARGE SCALE GENOMIC DNA]</scope>
    <source>
        <strain evidence="3">RS5460</strain>
    </source>
</reference>
<organism evidence="2 3">
    <name type="scientific">Pristionchus mayeri</name>
    <dbReference type="NCBI Taxonomy" id="1317129"/>
    <lineage>
        <taxon>Eukaryota</taxon>
        <taxon>Metazoa</taxon>
        <taxon>Ecdysozoa</taxon>
        <taxon>Nematoda</taxon>
        <taxon>Chromadorea</taxon>
        <taxon>Rhabditida</taxon>
        <taxon>Rhabditina</taxon>
        <taxon>Diplogasteromorpha</taxon>
        <taxon>Diplogasteroidea</taxon>
        <taxon>Neodiplogasteridae</taxon>
        <taxon>Pristionchus</taxon>
    </lineage>
</organism>
<name>A0AAN5CKL2_9BILA</name>
<feature type="compositionally biased region" description="Basic and acidic residues" evidence="1">
    <location>
        <begin position="291"/>
        <end position="302"/>
    </location>
</feature>
<protein>
    <submittedName>
        <fullName evidence="2">Uncharacterized protein</fullName>
    </submittedName>
</protein>
<feature type="region of interest" description="Disordered" evidence="1">
    <location>
        <begin position="122"/>
        <end position="302"/>
    </location>
</feature>
<evidence type="ECO:0000313" key="2">
    <source>
        <dbReference type="EMBL" id="GMR46104.1"/>
    </source>
</evidence>
<proteinExistence type="predicted"/>
<keyword evidence="3" id="KW-1185">Reference proteome</keyword>
<evidence type="ECO:0000256" key="1">
    <source>
        <dbReference type="SAM" id="MobiDB-lite"/>
    </source>
</evidence>
<feature type="compositionally biased region" description="Basic and acidic residues" evidence="1">
    <location>
        <begin position="75"/>
        <end position="84"/>
    </location>
</feature>
<feature type="compositionally biased region" description="Basic and acidic residues" evidence="1">
    <location>
        <begin position="1"/>
        <end position="14"/>
    </location>
</feature>
<evidence type="ECO:0000313" key="3">
    <source>
        <dbReference type="Proteomes" id="UP001328107"/>
    </source>
</evidence>
<dbReference type="EMBL" id="BTRK01000004">
    <property type="protein sequence ID" value="GMR46104.1"/>
    <property type="molecule type" value="Genomic_DNA"/>
</dbReference>
<feature type="compositionally biased region" description="Basic and acidic residues" evidence="1">
    <location>
        <begin position="213"/>
        <end position="225"/>
    </location>
</feature>
<feature type="non-terminal residue" evidence="2">
    <location>
        <position position="302"/>
    </location>
</feature>
<gene>
    <name evidence="2" type="ORF">PMAYCL1PPCAC_16299</name>
</gene>
<sequence length="302" mass="33352">IMDYNDERRTRDGSSIDLLVPPLETGSAEDAGNSLSSIQNNGSAENGSTNGDIANDEIGQGDQGEDTPNFLDEVATSKRGESKGESANQSPAIEVVQVPADAAHDTTNVLSLAETIKLHKRRVAKPVKYEPPIEIPKKRLGHKKEKQVRSRTGVTAKVRSLAEPRAVKMELLSGSESDRSVFGSRRKKAKRQSASEEEGSDEEYGPTMTSRSAARERKRVIWEDDHRDDDDEGMEREEKKSVGERPSVASVSTKKTGVKRRMESDDSVEYEESDEQSCSKAPPKRKRGRPRKMEDGKGGKKR</sequence>
<feature type="region of interest" description="Disordered" evidence="1">
    <location>
        <begin position="1"/>
        <end position="93"/>
    </location>
</feature>
<dbReference type="Proteomes" id="UP001328107">
    <property type="component" value="Unassembled WGS sequence"/>
</dbReference>
<feature type="non-terminal residue" evidence="2">
    <location>
        <position position="1"/>
    </location>
</feature>
<dbReference type="AlphaFoldDB" id="A0AAN5CKL2"/>
<feature type="compositionally biased region" description="Polar residues" evidence="1">
    <location>
        <begin position="33"/>
        <end position="52"/>
    </location>
</feature>
<feature type="compositionally biased region" description="Acidic residues" evidence="1">
    <location>
        <begin position="195"/>
        <end position="204"/>
    </location>
</feature>
<comment type="caution">
    <text evidence="2">The sequence shown here is derived from an EMBL/GenBank/DDBJ whole genome shotgun (WGS) entry which is preliminary data.</text>
</comment>